<dbReference type="EMBL" id="CAFBOV010000031">
    <property type="protein sequence ID" value="CAB4991010.1"/>
    <property type="molecule type" value="Genomic_DNA"/>
</dbReference>
<name>A0A6J7NC60_9ZZZZ</name>
<evidence type="ECO:0000313" key="1">
    <source>
        <dbReference type="EMBL" id="CAB4991010.1"/>
    </source>
</evidence>
<protein>
    <submittedName>
        <fullName evidence="1">Unannotated protein</fullName>
    </submittedName>
</protein>
<sequence length="79" mass="8152">MVVVVGFVLPLPLPPSALPVLATVVGGDFAAVVEEEIVSESALTELVPKPATATDNVSPSDNMAIALVAFNFFIFAPIN</sequence>
<proteinExistence type="predicted"/>
<dbReference type="AlphaFoldDB" id="A0A6J7NC60"/>
<gene>
    <name evidence="1" type="ORF">UFOPK4020_00252</name>
</gene>
<organism evidence="1">
    <name type="scientific">freshwater metagenome</name>
    <dbReference type="NCBI Taxonomy" id="449393"/>
    <lineage>
        <taxon>unclassified sequences</taxon>
        <taxon>metagenomes</taxon>
        <taxon>ecological metagenomes</taxon>
    </lineage>
</organism>
<accession>A0A6J7NC60</accession>
<reference evidence="1" key="1">
    <citation type="submission" date="2020-05" db="EMBL/GenBank/DDBJ databases">
        <authorList>
            <person name="Chiriac C."/>
            <person name="Salcher M."/>
            <person name="Ghai R."/>
            <person name="Kavagutti S V."/>
        </authorList>
    </citation>
    <scope>NUCLEOTIDE SEQUENCE</scope>
</reference>